<gene>
    <name evidence="1" type="ORF">M8A51_05390</name>
</gene>
<sequence>MDTPDLGALQARYDEDSPRNHIPAEIARRKARLAVITEARQALADTRYQAEAELSAR</sequence>
<dbReference type="Proteomes" id="UP001165541">
    <property type="component" value="Unassembled WGS sequence"/>
</dbReference>
<accession>A0ABT0YL61</accession>
<keyword evidence="2" id="KW-1185">Reference proteome</keyword>
<evidence type="ECO:0000313" key="2">
    <source>
        <dbReference type="Proteomes" id="UP001165541"/>
    </source>
</evidence>
<protein>
    <submittedName>
        <fullName evidence="1">Uncharacterized protein</fullName>
    </submittedName>
</protein>
<name>A0ABT0YL61_9BURK</name>
<proteinExistence type="predicted"/>
<reference evidence="1" key="1">
    <citation type="submission" date="2022-05" db="EMBL/GenBank/DDBJ databases">
        <title>Schlegelella sp. nov., isolated from mangrove soil.</title>
        <authorList>
            <person name="Liu Y."/>
            <person name="Ge X."/>
            <person name="Liu W."/>
        </authorList>
    </citation>
    <scope>NUCLEOTIDE SEQUENCE</scope>
    <source>
        <strain evidence="1">S2-27</strain>
    </source>
</reference>
<dbReference type="EMBL" id="JAMKFE010000003">
    <property type="protein sequence ID" value="MCM5678962.1"/>
    <property type="molecule type" value="Genomic_DNA"/>
</dbReference>
<dbReference type="RefSeq" id="WP_251777154.1">
    <property type="nucleotide sequence ID" value="NZ_JAMKFE010000003.1"/>
</dbReference>
<evidence type="ECO:0000313" key="1">
    <source>
        <dbReference type="EMBL" id="MCM5678962.1"/>
    </source>
</evidence>
<organism evidence="1 2">
    <name type="scientific">Caldimonas mangrovi</name>
    <dbReference type="NCBI Taxonomy" id="2944811"/>
    <lineage>
        <taxon>Bacteria</taxon>
        <taxon>Pseudomonadati</taxon>
        <taxon>Pseudomonadota</taxon>
        <taxon>Betaproteobacteria</taxon>
        <taxon>Burkholderiales</taxon>
        <taxon>Sphaerotilaceae</taxon>
        <taxon>Caldimonas</taxon>
    </lineage>
</organism>
<comment type="caution">
    <text evidence="1">The sequence shown here is derived from an EMBL/GenBank/DDBJ whole genome shotgun (WGS) entry which is preliminary data.</text>
</comment>